<feature type="transmembrane region" description="Helical" evidence="12">
    <location>
        <begin position="205"/>
        <end position="228"/>
    </location>
</feature>
<dbReference type="STRING" id="45351.A7RII8"/>
<evidence type="ECO:0000313" key="14">
    <source>
        <dbReference type="Proteomes" id="UP000001593"/>
    </source>
</evidence>
<dbReference type="InterPro" id="IPR003780">
    <property type="entry name" value="COX15/CtaA_fam"/>
</dbReference>
<evidence type="ECO:0000256" key="8">
    <source>
        <dbReference type="ARBA" id="ARBA00023133"/>
    </source>
</evidence>
<feature type="transmembrane region" description="Helical" evidence="12">
    <location>
        <begin position="160"/>
        <end position="184"/>
    </location>
</feature>
<proteinExistence type="inferred from homology"/>
<dbReference type="InParanoid" id="A7RII8"/>
<comment type="subcellular location">
    <subcellularLocation>
        <location evidence="2">Membrane</location>
        <topology evidence="2">Multi-pass membrane protein</topology>
    </subcellularLocation>
</comment>
<dbReference type="InterPro" id="IPR023754">
    <property type="entry name" value="HemeA_Synthase_type2"/>
</dbReference>
<dbReference type="GO" id="GO:0046872">
    <property type="term" value="F:metal ion binding"/>
    <property type="evidence" value="ECO:0007669"/>
    <property type="project" value="UniProtKB-KW"/>
</dbReference>
<evidence type="ECO:0000256" key="12">
    <source>
        <dbReference type="SAM" id="Phobius"/>
    </source>
</evidence>
<evidence type="ECO:0008006" key="15">
    <source>
        <dbReference type="Google" id="ProtNLM"/>
    </source>
</evidence>
<evidence type="ECO:0000256" key="5">
    <source>
        <dbReference type="ARBA" id="ARBA00022989"/>
    </source>
</evidence>
<keyword evidence="8" id="KW-0350">Heme biosynthesis</keyword>
<keyword evidence="9 12" id="KW-0472">Membrane</keyword>
<dbReference type="GO" id="GO:0006784">
    <property type="term" value="P:heme A biosynthetic process"/>
    <property type="evidence" value="ECO:0000318"/>
    <property type="project" value="GO_Central"/>
</dbReference>
<evidence type="ECO:0000256" key="9">
    <source>
        <dbReference type="ARBA" id="ARBA00023136"/>
    </source>
</evidence>
<reference evidence="13 14" key="1">
    <citation type="journal article" date="2007" name="Science">
        <title>Sea anemone genome reveals ancestral eumetazoan gene repertoire and genomic organization.</title>
        <authorList>
            <person name="Putnam N.H."/>
            <person name="Srivastava M."/>
            <person name="Hellsten U."/>
            <person name="Dirks B."/>
            <person name="Chapman J."/>
            <person name="Salamov A."/>
            <person name="Terry A."/>
            <person name="Shapiro H."/>
            <person name="Lindquist E."/>
            <person name="Kapitonov V.V."/>
            <person name="Jurka J."/>
            <person name="Genikhovich G."/>
            <person name="Grigoriev I.V."/>
            <person name="Lucas S.M."/>
            <person name="Steele R.E."/>
            <person name="Finnerty J.R."/>
            <person name="Technau U."/>
            <person name="Martindale M.Q."/>
            <person name="Rokhsar D.S."/>
        </authorList>
    </citation>
    <scope>NUCLEOTIDE SEQUENCE [LARGE SCALE GENOMIC DNA]</scope>
    <source>
        <strain evidence="14">CH2 X CH6</strain>
    </source>
</reference>
<organism evidence="13 14">
    <name type="scientific">Nematostella vectensis</name>
    <name type="common">Starlet sea anemone</name>
    <dbReference type="NCBI Taxonomy" id="45351"/>
    <lineage>
        <taxon>Eukaryota</taxon>
        <taxon>Metazoa</taxon>
        <taxon>Cnidaria</taxon>
        <taxon>Anthozoa</taxon>
        <taxon>Hexacorallia</taxon>
        <taxon>Actiniaria</taxon>
        <taxon>Edwardsiidae</taxon>
        <taxon>Nematostella</taxon>
    </lineage>
</organism>
<evidence type="ECO:0000256" key="11">
    <source>
        <dbReference type="ARBA" id="ARBA00048044"/>
    </source>
</evidence>
<sequence length="352" mass="39448">MFYSLLLGYWLLGCAGMTFAMVALGGITRLTESGLSMVDWDLIKGMKPPTTQAEWEAEFAKYQEFPEYKISNQGMSLADFKRIWYMEYFHRMWGRAIGVVYFLPAGYLWARGYFNKSMKIRVGVLGGLLVFQGLLGWYMVKSGLDEELIGNNIPRVSQYRLASHLGSAIVFYMGLLWCSLGQLLPRNQYELTKELRRFRMYTHSCKGLVFLTAISGAFVAGLDAGLVYNSYPKMAGRWIPTDLFAQSPTWRNFFENATTVQFDHRILGSTTVAAVAMLWGLARPLALPGRARLAVNCLVGMASVQVTLGILTLLYFVPTHLAATHQSGSLVLLSIALWLSTELRKPLAAVPK</sequence>
<dbReference type="GO" id="GO:0120547">
    <property type="term" value="F:heme A synthase activity"/>
    <property type="evidence" value="ECO:0007669"/>
    <property type="project" value="UniProtKB-EC"/>
</dbReference>
<keyword evidence="14" id="KW-1185">Reference proteome</keyword>
<comment type="pathway">
    <text evidence="10">Porphyrin-containing compound metabolism; heme A biosynthesis; heme A from heme O: step 1/1.</text>
</comment>
<keyword evidence="3 12" id="KW-0812">Transmembrane</keyword>
<dbReference type="eggNOG" id="KOG2725">
    <property type="taxonomic scope" value="Eukaryota"/>
</dbReference>
<dbReference type="OrthoDB" id="1726137at2759"/>
<evidence type="ECO:0000256" key="10">
    <source>
        <dbReference type="ARBA" id="ARBA00044501"/>
    </source>
</evidence>
<dbReference type="GO" id="GO:0005743">
    <property type="term" value="C:mitochondrial inner membrane"/>
    <property type="evidence" value="ECO:0000318"/>
    <property type="project" value="GO_Central"/>
</dbReference>
<dbReference type="HOGENOM" id="CLU_017627_0_1_1"/>
<protein>
    <recommendedName>
        <fullName evidence="15">Cytochrome c oxidase assembly protein COX15 homolog</fullName>
    </recommendedName>
</protein>
<evidence type="ECO:0000256" key="6">
    <source>
        <dbReference type="ARBA" id="ARBA00023002"/>
    </source>
</evidence>
<dbReference type="PANTHER" id="PTHR23289">
    <property type="entry name" value="CYTOCHROME C OXIDASE ASSEMBLY PROTEIN COX15"/>
    <property type="match status" value="1"/>
</dbReference>
<accession>A7RII8</accession>
<dbReference type="PhylomeDB" id="A7RII8"/>
<dbReference type="EMBL" id="DS469512">
    <property type="protein sequence ID" value="EDO48814.1"/>
    <property type="molecule type" value="Genomic_DNA"/>
</dbReference>
<dbReference type="AlphaFoldDB" id="A7RII8"/>
<dbReference type="Proteomes" id="UP000001593">
    <property type="component" value="Unassembled WGS sequence"/>
</dbReference>
<dbReference type="FunCoup" id="A7RII8">
    <property type="interactions" value="565"/>
</dbReference>
<gene>
    <name evidence="13" type="ORF">NEMVEDRAFT_v1g82762</name>
</gene>
<dbReference type="GO" id="GO:0016653">
    <property type="term" value="F:oxidoreductase activity, acting on NAD(P)H, heme protein as acceptor"/>
    <property type="evidence" value="ECO:0000318"/>
    <property type="project" value="GO_Central"/>
</dbReference>
<comment type="catalytic activity">
    <reaction evidence="11">
        <text>Fe(II)-heme o + 2 A + H2O = Fe(II)-heme a + 2 AH2</text>
        <dbReference type="Rhea" id="RHEA:63388"/>
        <dbReference type="ChEBI" id="CHEBI:13193"/>
        <dbReference type="ChEBI" id="CHEBI:15377"/>
        <dbReference type="ChEBI" id="CHEBI:17499"/>
        <dbReference type="ChEBI" id="CHEBI:60530"/>
        <dbReference type="ChEBI" id="CHEBI:61715"/>
        <dbReference type="EC" id="1.17.99.9"/>
    </reaction>
    <physiologicalReaction direction="left-to-right" evidence="11">
        <dbReference type="Rhea" id="RHEA:63389"/>
    </physiologicalReaction>
</comment>
<evidence type="ECO:0000256" key="3">
    <source>
        <dbReference type="ARBA" id="ARBA00022692"/>
    </source>
</evidence>
<feature type="transmembrane region" description="Helical" evidence="12">
    <location>
        <begin position="293"/>
        <end position="316"/>
    </location>
</feature>
<evidence type="ECO:0000256" key="4">
    <source>
        <dbReference type="ARBA" id="ARBA00022723"/>
    </source>
</evidence>
<keyword evidence="5 12" id="KW-1133">Transmembrane helix</keyword>
<evidence type="ECO:0000313" key="13">
    <source>
        <dbReference type="EMBL" id="EDO48814.1"/>
    </source>
</evidence>
<evidence type="ECO:0000256" key="7">
    <source>
        <dbReference type="ARBA" id="ARBA00023004"/>
    </source>
</evidence>
<dbReference type="OMA" id="AFVCYSW"/>
<dbReference type="KEGG" id="nve:5520973"/>
<keyword evidence="7" id="KW-0408">Iron</keyword>
<keyword evidence="6" id="KW-0560">Oxidoreductase</keyword>
<dbReference type="Pfam" id="PF02628">
    <property type="entry name" value="COX15-CtaA"/>
    <property type="match status" value="1"/>
</dbReference>
<feature type="transmembrane region" description="Helical" evidence="12">
    <location>
        <begin position="266"/>
        <end position="286"/>
    </location>
</feature>
<dbReference type="PANTHER" id="PTHR23289:SF2">
    <property type="entry name" value="CYTOCHROME C OXIDASE ASSEMBLY PROTEIN COX15 HOMOLOG"/>
    <property type="match status" value="1"/>
</dbReference>
<comment type="cofactor">
    <cofactor evidence="1">
        <name>heme b</name>
        <dbReference type="ChEBI" id="CHEBI:60344"/>
    </cofactor>
</comment>
<feature type="transmembrane region" description="Helical" evidence="12">
    <location>
        <begin position="92"/>
        <end position="110"/>
    </location>
</feature>
<dbReference type="HAMAP" id="MF_01665">
    <property type="entry name" value="HemeA_synth_type2"/>
    <property type="match status" value="1"/>
</dbReference>
<keyword evidence="4" id="KW-0479">Metal-binding</keyword>
<name>A7RII8_NEMVE</name>
<evidence type="ECO:0000256" key="2">
    <source>
        <dbReference type="ARBA" id="ARBA00004141"/>
    </source>
</evidence>
<feature type="transmembrane region" description="Helical" evidence="12">
    <location>
        <begin position="122"/>
        <end position="140"/>
    </location>
</feature>
<evidence type="ECO:0000256" key="1">
    <source>
        <dbReference type="ARBA" id="ARBA00001970"/>
    </source>
</evidence>